<evidence type="ECO:0000313" key="3">
    <source>
        <dbReference type="Proteomes" id="UP000003963"/>
    </source>
</evidence>
<evidence type="ECO:0000256" key="1">
    <source>
        <dbReference type="SAM" id="MobiDB-lite"/>
    </source>
</evidence>
<gene>
    <name evidence="2" type="ORF">SSOG_00544</name>
</gene>
<dbReference type="AlphaFoldDB" id="D9WB38"/>
<evidence type="ECO:0000313" key="2">
    <source>
        <dbReference type="EMBL" id="EFL20832.1"/>
    </source>
</evidence>
<dbReference type="EMBL" id="GG657754">
    <property type="protein sequence ID" value="EFL20832.1"/>
    <property type="molecule type" value="Genomic_DNA"/>
</dbReference>
<evidence type="ECO:0008006" key="4">
    <source>
        <dbReference type="Google" id="ProtNLM"/>
    </source>
</evidence>
<sequence length="199" mass="20181">MGGPVVVRGIVLADTPASLGAGVTSRQGRCSAGIGVVTHRWDYSECRTRPGRATQIPLLLASPGLGWEITIGAALFLQLVCAGAAGTTQRSIRQIITVEGMQARMQAVSTWLTSGARPVAALLAGGLGTWAGVRPTLIGGTFLLVVPGAVLACSPLRGLRQMPDPPPAPAGQTEPDLPSLGQARTGDSCPDPSLDGGAA</sequence>
<dbReference type="Proteomes" id="UP000003963">
    <property type="component" value="Unassembled WGS sequence"/>
</dbReference>
<dbReference type="STRING" id="457427.SSOG_00544"/>
<feature type="region of interest" description="Disordered" evidence="1">
    <location>
        <begin position="160"/>
        <end position="199"/>
    </location>
</feature>
<accession>D9WB38</accession>
<name>D9WB38_9ACTN</name>
<keyword evidence="3" id="KW-1185">Reference proteome</keyword>
<proteinExistence type="predicted"/>
<organism evidence="2 3">
    <name type="scientific">Streptomyces himastatinicus ATCC 53653</name>
    <dbReference type="NCBI Taxonomy" id="457427"/>
    <lineage>
        <taxon>Bacteria</taxon>
        <taxon>Bacillati</taxon>
        <taxon>Actinomycetota</taxon>
        <taxon>Actinomycetes</taxon>
        <taxon>Kitasatosporales</taxon>
        <taxon>Streptomycetaceae</taxon>
        <taxon>Streptomyces</taxon>
        <taxon>Streptomyces violaceusniger group</taxon>
    </lineage>
</organism>
<reference evidence="2 3" key="1">
    <citation type="submission" date="2009-02" db="EMBL/GenBank/DDBJ databases">
        <title>Annotation of Streptomyces hygroscopicus strain ATCC 53653.</title>
        <authorList>
            <consortium name="The Broad Institute Genome Sequencing Platform"/>
            <consortium name="Broad Institute Microbial Sequencing Center"/>
            <person name="Fischbach M."/>
            <person name="Godfrey P."/>
            <person name="Ward D."/>
            <person name="Young S."/>
            <person name="Zeng Q."/>
            <person name="Koehrsen M."/>
            <person name="Alvarado L."/>
            <person name="Berlin A.M."/>
            <person name="Bochicchio J."/>
            <person name="Borenstein D."/>
            <person name="Chapman S.B."/>
            <person name="Chen Z."/>
            <person name="Engels R."/>
            <person name="Freedman E."/>
            <person name="Gellesch M."/>
            <person name="Goldberg J."/>
            <person name="Griggs A."/>
            <person name="Gujja S."/>
            <person name="Heilman E.R."/>
            <person name="Heiman D.I."/>
            <person name="Hepburn T.A."/>
            <person name="Howarth C."/>
            <person name="Jen D."/>
            <person name="Larson L."/>
            <person name="Lewis B."/>
            <person name="Mehta T."/>
            <person name="Park D."/>
            <person name="Pearson M."/>
            <person name="Richards J."/>
            <person name="Roberts A."/>
            <person name="Saif S."/>
            <person name="Shea T.D."/>
            <person name="Shenoy N."/>
            <person name="Sisk P."/>
            <person name="Stolte C."/>
            <person name="Sykes S.N."/>
            <person name="Thomson T."/>
            <person name="Walk T."/>
            <person name="White J."/>
            <person name="Yandava C."/>
            <person name="Straight P."/>
            <person name="Clardy J."/>
            <person name="Hung D."/>
            <person name="Kolter R."/>
            <person name="Mekalanos J."/>
            <person name="Walker S."/>
            <person name="Walsh C.T."/>
            <person name="Wieland-Brown L.C."/>
            <person name="Haas B."/>
            <person name="Nusbaum C."/>
            <person name="Birren B."/>
        </authorList>
    </citation>
    <scope>NUCLEOTIDE SEQUENCE [LARGE SCALE GENOMIC DNA]</scope>
    <source>
        <strain evidence="2 3">ATCC 53653</strain>
    </source>
</reference>
<protein>
    <recommendedName>
        <fullName evidence="4">MFS transporter</fullName>
    </recommendedName>
</protein>
<dbReference type="HOGENOM" id="CLU_1371544_0_0_11"/>